<evidence type="ECO:0000313" key="1">
    <source>
        <dbReference type="EMBL" id="EHB65243.1"/>
    </source>
</evidence>
<dbReference type="RefSeq" id="WP_007129557.1">
    <property type="nucleotide sequence ID" value="NZ_AGIP01000004.1"/>
</dbReference>
<name>G4HEH4_9BACL</name>
<dbReference type="eggNOG" id="ENOG5030QA1">
    <property type="taxonomic scope" value="Bacteria"/>
</dbReference>
<sequence length="109" mass="12571">MPIINHNGAMQIEMGSGDIKVSPGLLQLDYPCGVVVFQEYDEARPIGKWEPNDKIIAAPEETPIRMTFDKPESIDVVIWALQEAKRMMKEDTWESLLNDHRDYYHEVPK</sequence>
<dbReference type="AlphaFoldDB" id="G4HEH4"/>
<gene>
    <name evidence="1" type="ORF">PaelaDRAFT_2385</name>
</gene>
<dbReference type="Proteomes" id="UP000003891">
    <property type="component" value="Unassembled WGS sequence"/>
</dbReference>
<dbReference type="PATRIC" id="fig|743719.3.peg.2408"/>
<organism evidence="1 2">
    <name type="scientific">Paenibacillus lactis 154</name>
    <dbReference type="NCBI Taxonomy" id="743719"/>
    <lineage>
        <taxon>Bacteria</taxon>
        <taxon>Bacillati</taxon>
        <taxon>Bacillota</taxon>
        <taxon>Bacilli</taxon>
        <taxon>Bacillales</taxon>
        <taxon>Paenibacillaceae</taxon>
        <taxon>Paenibacillus</taxon>
    </lineage>
</organism>
<dbReference type="STRING" id="743719.PaelaDRAFT_2385"/>
<protein>
    <submittedName>
        <fullName evidence="1">Uncharacterized protein</fullName>
    </submittedName>
</protein>
<evidence type="ECO:0000313" key="2">
    <source>
        <dbReference type="Proteomes" id="UP000003891"/>
    </source>
</evidence>
<dbReference type="OrthoDB" id="2665694at2"/>
<reference evidence="1 2" key="1">
    <citation type="submission" date="2011-09" db="EMBL/GenBank/DDBJ databases">
        <title>The draft genome of Paenibacillus lactis 154.</title>
        <authorList>
            <consortium name="US DOE Joint Genome Institute (JGI-PGF)"/>
            <person name="Lucas S."/>
            <person name="Han J."/>
            <person name="Lapidus A."/>
            <person name="Cheng J.-F."/>
            <person name="Goodwin L."/>
            <person name="Pitluck S."/>
            <person name="Peters L."/>
            <person name="Land M.L."/>
            <person name="Hauser L."/>
            <person name="Siebers A."/>
            <person name="Thelen M."/>
            <person name="Hugenholtz P."/>
            <person name="Allgaier M."/>
            <person name="Woyke T.J."/>
        </authorList>
    </citation>
    <scope>NUCLEOTIDE SEQUENCE [LARGE SCALE GENOMIC DNA]</scope>
    <source>
        <strain evidence="1 2">154</strain>
    </source>
</reference>
<accession>G4HEH4</accession>
<dbReference type="EMBL" id="AGIP01000004">
    <property type="protein sequence ID" value="EHB65243.1"/>
    <property type="molecule type" value="Genomic_DNA"/>
</dbReference>
<proteinExistence type="predicted"/>